<gene>
    <name evidence="2" type="ORF">Airi01_064450</name>
</gene>
<feature type="region of interest" description="Disordered" evidence="1">
    <location>
        <begin position="84"/>
        <end position="108"/>
    </location>
</feature>
<name>A0A9W6RM27_9ACTN</name>
<reference evidence="2" key="1">
    <citation type="submission" date="2023-03" db="EMBL/GenBank/DDBJ databases">
        <title>Actinoallomurus iriomotensis NBRC 103681.</title>
        <authorList>
            <person name="Ichikawa N."/>
            <person name="Sato H."/>
            <person name="Tonouchi N."/>
        </authorList>
    </citation>
    <scope>NUCLEOTIDE SEQUENCE</scope>
    <source>
        <strain evidence="2">NBRC 103681</strain>
    </source>
</reference>
<feature type="region of interest" description="Disordered" evidence="1">
    <location>
        <begin position="20"/>
        <end position="65"/>
    </location>
</feature>
<evidence type="ECO:0000313" key="3">
    <source>
        <dbReference type="Proteomes" id="UP001165135"/>
    </source>
</evidence>
<protein>
    <submittedName>
        <fullName evidence="2">Uncharacterized protein</fullName>
    </submittedName>
</protein>
<evidence type="ECO:0000256" key="1">
    <source>
        <dbReference type="SAM" id="MobiDB-lite"/>
    </source>
</evidence>
<feature type="compositionally biased region" description="Basic and acidic residues" evidence="1">
    <location>
        <begin position="36"/>
        <end position="45"/>
    </location>
</feature>
<evidence type="ECO:0000313" key="2">
    <source>
        <dbReference type="EMBL" id="GLY78178.1"/>
    </source>
</evidence>
<accession>A0A9W6RM27</accession>
<dbReference type="Proteomes" id="UP001165135">
    <property type="component" value="Unassembled WGS sequence"/>
</dbReference>
<organism evidence="2 3">
    <name type="scientific">Actinoallomurus iriomotensis</name>
    <dbReference type="NCBI Taxonomy" id="478107"/>
    <lineage>
        <taxon>Bacteria</taxon>
        <taxon>Bacillati</taxon>
        <taxon>Actinomycetota</taxon>
        <taxon>Actinomycetes</taxon>
        <taxon>Streptosporangiales</taxon>
        <taxon>Thermomonosporaceae</taxon>
        <taxon>Actinoallomurus</taxon>
    </lineage>
</organism>
<sequence>MANVICSKILTFRDGPAWAIAGPAPRPGGALAAGKRRNEEAEPRRVRPRHAAHTAGSQSERAEIRLSTHDTTFQLPILRDAACTLESHPPSRPGRPTDGVRGLMGRSG</sequence>
<dbReference type="EMBL" id="BSTJ01000008">
    <property type="protein sequence ID" value="GLY78178.1"/>
    <property type="molecule type" value="Genomic_DNA"/>
</dbReference>
<proteinExistence type="predicted"/>
<dbReference type="AlphaFoldDB" id="A0A9W6RM27"/>
<feature type="compositionally biased region" description="Low complexity" evidence="1">
    <location>
        <begin position="20"/>
        <end position="33"/>
    </location>
</feature>
<comment type="caution">
    <text evidence="2">The sequence shown here is derived from an EMBL/GenBank/DDBJ whole genome shotgun (WGS) entry which is preliminary data.</text>
</comment>